<dbReference type="InterPro" id="IPR050090">
    <property type="entry name" value="Tyrosine_recombinase_XerCD"/>
</dbReference>
<keyword evidence="6" id="KW-1185">Reference proteome</keyword>
<dbReference type="Proteomes" id="UP000184512">
    <property type="component" value="Unassembled WGS sequence"/>
</dbReference>
<dbReference type="InterPro" id="IPR010998">
    <property type="entry name" value="Integrase_recombinase_N"/>
</dbReference>
<keyword evidence="2" id="KW-0238">DNA-binding</keyword>
<dbReference type="Pfam" id="PF00589">
    <property type="entry name" value="Phage_integrase"/>
    <property type="match status" value="1"/>
</dbReference>
<gene>
    <name evidence="5" type="ORF">SAMN02745244_00568</name>
</gene>
<organism evidence="5 6">
    <name type="scientific">Tessaracoccus bendigoensis DSM 12906</name>
    <dbReference type="NCBI Taxonomy" id="1123357"/>
    <lineage>
        <taxon>Bacteria</taxon>
        <taxon>Bacillati</taxon>
        <taxon>Actinomycetota</taxon>
        <taxon>Actinomycetes</taxon>
        <taxon>Propionibacteriales</taxon>
        <taxon>Propionibacteriaceae</taxon>
        <taxon>Tessaracoccus</taxon>
    </lineage>
</organism>
<comment type="similarity">
    <text evidence="1">Belongs to the 'phage' integrase family.</text>
</comment>
<dbReference type="STRING" id="1123357.SAMN02745244_00568"/>
<dbReference type="PROSITE" id="PS51898">
    <property type="entry name" value="TYR_RECOMBINASE"/>
    <property type="match status" value="1"/>
</dbReference>
<dbReference type="Gene3D" id="1.10.443.10">
    <property type="entry name" value="Intergrase catalytic core"/>
    <property type="match status" value="1"/>
</dbReference>
<accession>A0A1M6BZR3</accession>
<evidence type="ECO:0000256" key="3">
    <source>
        <dbReference type="ARBA" id="ARBA00023172"/>
    </source>
</evidence>
<dbReference type="InterPro" id="IPR002104">
    <property type="entry name" value="Integrase_catalytic"/>
</dbReference>
<protein>
    <submittedName>
        <fullName evidence="5">Phage integrase family protein</fullName>
    </submittedName>
</protein>
<sequence>MASVGDLWAKLPRRAVDAARARGDKRFVARWRDATGKSKEKRFHTRAEALAHATAHDHRGGAVGELTVTEVVRQYVHSKRHLKSAGLESVKLHAGHVTDALGDIAVAALRRSMVEDWVAAMSCADSSKRKRLALLRAALVAARQTDVTAGLVVSIKDKTPMAFLTMAELVTVARTARTVTPSKHGPRGERVNAEMWETLILLLGTAGMRVTEALTLTVGQHDYARSLLWVEGTKTVTSRRWVVLPHAINERLHSYIGDRVSDELIFHTSRGTAVTRERVGERVRDASLRGIGRRIRVHDLRHTAASALIEAGGLVVAAKQLGHADAGITAAVYGHVRDSAVRESVDAVSIELNRALGVKSVAPTTGEVTDADAAF</sequence>
<evidence type="ECO:0000313" key="5">
    <source>
        <dbReference type="EMBL" id="SHI54309.1"/>
    </source>
</evidence>
<feature type="domain" description="Tyr recombinase" evidence="4">
    <location>
        <begin position="159"/>
        <end position="346"/>
    </location>
</feature>
<dbReference type="PANTHER" id="PTHR30349">
    <property type="entry name" value="PHAGE INTEGRASE-RELATED"/>
    <property type="match status" value="1"/>
</dbReference>
<proteinExistence type="inferred from homology"/>
<dbReference type="GO" id="GO:0015074">
    <property type="term" value="P:DNA integration"/>
    <property type="evidence" value="ECO:0007669"/>
    <property type="project" value="InterPro"/>
</dbReference>
<dbReference type="Gene3D" id="1.10.150.130">
    <property type="match status" value="1"/>
</dbReference>
<dbReference type="CDD" id="cd00397">
    <property type="entry name" value="DNA_BRE_C"/>
    <property type="match status" value="1"/>
</dbReference>
<evidence type="ECO:0000259" key="4">
    <source>
        <dbReference type="PROSITE" id="PS51898"/>
    </source>
</evidence>
<dbReference type="RefSeq" id="WP_139280068.1">
    <property type="nucleotide sequence ID" value="NZ_FQZG01000008.1"/>
</dbReference>
<dbReference type="InterPro" id="IPR011010">
    <property type="entry name" value="DNA_brk_join_enz"/>
</dbReference>
<dbReference type="OrthoDB" id="1822491at2"/>
<dbReference type="EMBL" id="FQZG01000008">
    <property type="protein sequence ID" value="SHI54309.1"/>
    <property type="molecule type" value="Genomic_DNA"/>
</dbReference>
<reference evidence="5 6" key="1">
    <citation type="submission" date="2016-11" db="EMBL/GenBank/DDBJ databases">
        <authorList>
            <person name="Jaros S."/>
            <person name="Januszkiewicz K."/>
            <person name="Wedrychowicz H."/>
        </authorList>
    </citation>
    <scope>NUCLEOTIDE SEQUENCE [LARGE SCALE GENOMIC DNA]</scope>
    <source>
        <strain evidence="5 6">DSM 12906</strain>
    </source>
</reference>
<evidence type="ECO:0000313" key="6">
    <source>
        <dbReference type="Proteomes" id="UP000184512"/>
    </source>
</evidence>
<dbReference type="GO" id="GO:0003677">
    <property type="term" value="F:DNA binding"/>
    <property type="evidence" value="ECO:0007669"/>
    <property type="project" value="UniProtKB-KW"/>
</dbReference>
<dbReference type="PANTHER" id="PTHR30349:SF64">
    <property type="entry name" value="PROPHAGE INTEGRASE INTD-RELATED"/>
    <property type="match status" value="1"/>
</dbReference>
<dbReference type="AlphaFoldDB" id="A0A1M6BZR3"/>
<dbReference type="SUPFAM" id="SSF56349">
    <property type="entry name" value="DNA breaking-rejoining enzymes"/>
    <property type="match status" value="1"/>
</dbReference>
<keyword evidence="3" id="KW-0233">DNA recombination</keyword>
<evidence type="ECO:0000256" key="1">
    <source>
        <dbReference type="ARBA" id="ARBA00008857"/>
    </source>
</evidence>
<dbReference type="InterPro" id="IPR013762">
    <property type="entry name" value="Integrase-like_cat_sf"/>
</dbReference>
<name>A0A1M6BZR3_9ACTN</name>
<dbReference type="GO" id="GO:0006310">
    <property type="term" value="P:DNA recombination"/>
    <property type="evidence" value="ECO:0007669"/>
    <property type="project" value="UniProtKB-KW"/>
</dbReference>
<evidence type="ECO:0000256" key="2">
    <source>
        <dbReference type="ARBA" id="ARBA00023125"/>
    </source>
</evidence>